<proteinExistence type="predicted"/>
<dbReference type="InterPro" id="IPR013783">
    <property type="entry name" value="Ig-like_fold"/>
</dbReference>
<evidence type="ECO:0000313" key="5">
    <source>
        <dbReference type="EMBL" id="GMS80146.1"/>
    </source>
</evidence>
<dbReference type="PANTHER" id="PTHR47633">
    <property type="entry name" value="IMMUNOGLOBULIN"/>
    <property type="match status" value="1"/>
</dbReference>
<dbReference type="InterPro" id="IPR003598">
    <property type="entry name" value="Ig_sub2"/>
</dbReference>
<comment type="subcellular location">
    <subcellularLocation>
        <location evidence="1">Cytoplasm</location>
    </subcellularLocation>
</comment>
<dbReference type="GO" id="GO:0019899">
    <property type="term" value="F:enzyme binding"/>
    <property type="evidence" value="ECO:0007669"/>
    <property type="project" value="UniProtKB-ARBA"/>
</dbReference>
<dbReference type="InterPro" id="IPR003599">
    <property type="entry name" value="Ig_sub"/>
</dbReference>
<evidence type="ECO:0000256" key="3">
    <source>
        <dbReference type="ARBA" id="ARBA00023319"/>
    </source>
</evidence>
<dbReference type="Gene3D" id="2.60.40.10">
    <property type="entry name" value="Immunoglobulins"/>
    <property type="match status" value="2"/>
</dbReference>
<dbReference type="Pfam" id="PF07679">
    <property type="entry name" value="I-set"/>
    <property type="match status" value="2"/>
</dbReference>
<organism evidence="5 6">
    <name type="scientific">Pristionchus entomophagus</name>
    <dbReference type="NCBI Taxonomy" id="358040"/>
    <lineage>
        <taxon>Eukaryota</taxon>
        <taxon>Metazoa</taxon>
        <taxon>Ecdysozoa</taxon>
        <taxon>Nematoda</taxon>
        <taxon>Chromadorea</taxon>
        <taxon>Rhabditida</taxon>
        <taxon>Rhabditina</taxon>
        <taxon>Diplogasteromorpha</taxon>
        <taxon>Diplogasteroidea</taxon>
        <taxon>Neodiplogasteridae</taxon>
        <taxon>Pristionchus</taxon>
    </lineage>
</organism>
<feature type="domain" description="Ig-like" evidence="4">
    <location>
        <begin position="1"/>
        <end position="68"/>
    </location>
</feature>
<keyword evidence="6" id="KW-1185">Reference proteome</keyword>
<evidence type="ECO:0000256" key="2">
    <source>
        <dbReference type="ARBA" id="ARBA00022490"/>
    </source>
</evidence>
<dbReference type="SMART" id="SM00408">
    <property type="entry name" value="IGc2"/>
    <property type="match status" value="2"/>
</dbReference>
<keyword evidence="3" id="KW-0393">Immunoglobulin domain</keyword>
<dbReference type="SUPFAM" id="SSF48726">
    <property type="entry name" value="Immunoglobulin"/>
    <property type="match status" value="2"/>
</dbReference>
<feature type="domain" description="Ig-like" evidence="4">
    <location>
        <begin position="76"/>
        <end position="165"/>
    </location>
</feature>
<dbReference type="FunFam" id="2.60.40.10:FF:000425">
    <property type="entry name" value="Myosin light chain kinase"/>
    <property type="match status" value="1"/>
</dbReference>
<reference evidence="5" key="1">
    <citation type="submission" date="2023-10" db="EMBL/GenBank/DDBJ databases">
        <title>Genome assembly of Pristionchus species.</title>
        <authorList>
            <person name="Yoshida K."/>
            <person name="Sommer R.J."/>
        </authorList>
    </citation>
    <scope>NUCLEOTIDE SEQUENCE</scope>
    <source>
        <strain evidence="5">RS0144</strain>
    </source>
</reference>
<dbReference type="GO" id="GO:0031672">
    <property type="term" value="C:A band"/>
    <property type="evidence" value="ECO:0007669"/>
    <property type="project" value="UniProtKB-ARBA"/>
</dbReference>
<dbReference type="PROSITE" id="PS50835">
    <property type="entry name" value="IG_LIKE"/>
    <property type="match status" value="2"/>
</dbReference>
<dbReference type="EMBL" id="BTSX01000001">
    <property type="protein sequence ID" value="GMS80146.1"/>
    <property type="molecule type" value="Genomic_DNA"/>
</dbReference>
<dbReference type="PANTHER" id="PTHR47633:SF4">
    <property type="entry name" value="MYOPALLADIN ISOFORM X1"/>
    <property type="match status" value="1"/>
</dbReference>
<evidence type="ECO:0000259" key="4">
    <source>
        <dbReference type="PROSITE" id="PS50835"/>
    </source>
</evidence>
<dbReference type="InterPro" id="IPR036179">
    <property type="entry name" value="Ig-like_dom_sf"/>
</dbReference>
<dbReference type="SMART" id="SM00409">
    <property type="entry name" value="IG"/>
    <property type="match status" value="2"/>
</dbReference>
<dbReference type="Proteomes" id="UP001432027">
    <property type="component" value="Unassembled WGS sequence"/>
</dbReference>
<dbReference type="InterPro" id="IPR013098">
    <property type="entry name" value="Ig_I-set"/>
</dbReference>
<feature type="non-terminal residue" evidence="5">
    <location>
        <position position="1"/>
    </location>
</feature>
<evidence type="ECO:0000256" key="1">
    <source>
        <dbReference type="ARBA" id="ARBA00004496"/>
    </source>
</evidence>
<accession>A0AAV5SAB0</accession>
<dbReference type="AlphaFoldDB" id="A0AAV5SAB0"/>
<name>A0AAV5SAB0_9BILA</name>
<evidence type="ECO:0000313" key="6">
    <source>
        <dbReference type="Proteomes" id="UP001432027"/>
    </source>
</evidence>
<gene>
    <name evidence="5" type="ORF">PENTCL1PPCAC_2321</name>
</gene>
<dbReference type="InterPro" id="IPR007110">
    <property type="entry name" value="Ig-like_dom"/>
</dbReference>
<keyword evidence="2" id="KW-0963">Cytoplasm</keyword>
<protein>
    <recommendedName>
        <fullName evidence="4">Ig-like domain-containing protein</fullName>
    </recommendedName>
</protein>
<sequence>VSGWPAPEMEWSKDGVFITRVSHPHITLSNIGGRVSLNFAQCSLNDSGKYKCLASNNWGVATSSAQLVVRPKTVAPDFISRLISEEIREGERLKWTVRVTGDPLPSVVWLRDGIIIPNCDEVKIMDEGEGLHSMLIHRIEMADSGQFTCLAENSAGEARSTADLVVRPEGAEPGQYFHVTKVTQEKQVGGQPVIGGRNEAYAIESPMV</sequence>
<comment type="caution">
    <text evidence="5">The sequence shown here is derived from an EMBL/GenBank/DDBJ whole genome shotgun (WGS) entry which is preliminary data.</text>
</comment>